<dbReference type="CDD" id="cd12455">
    <property type="entry name" value="RRM_like_Smg4_UPF3"/>
    <property type="match status" value="1"/>
</dbReference>
<dbReference type="GO" id="GO:0000184">
    <property type="term" value="P:nuclear-transcribed mRNA catabolic process, nonsense-mediated decay"/>
    <property type="evidence" value="ECO:0007669"/>
    <property type="project" value="UniProtKB-KW"/>
</dbReference>
<dbReference type="AlphaFoldDB" id="A0A8B6BKY6"/>
<evidence type="ECO:0000256" key="1">
    <source>
        <dbReference type="ARBA" id="ARBA00004123"/>
    </source>
</evidence>
<feature type="compositionally biased region" description="Basic and acidic residues" evidence="5">
    <location>
        <begin position="697"/>
        <end position="818"/>
    </location>
</feature>
<comment type="similarity">
    <text evidence="2">Belongs to the RENT3 family.</text>
</comment>
<dbReference type="InterPro" id="IPR035979">
    <property type="entry name" value="RBD_domain_sf"/>
</dbReference>
<accession>A0A8B6BKY6</accession>
<feature type="compositionally biased region" description="Basic and acidic residues" evidence="5">
    <location>
        <begin position="906"/>
        <end position="1052"/>
    </location>
</feature>
<evidence type="ECO:0000313" key="7">
    <source>
        <dbReference type="EMBL" id="VDH91454.1"/>
    </source>
</evidence>
<dbReference type="EMBL" id="UYJE01000230">
    <property type="protein sequence ID" value="VDH91454.1"/>
    <property type="molecule type" value="Genomic_DNA"/>
</dbReference>
<evidence type="ECO:0000256" key="2">
    <source>
        <dbReference type="ARBA" id="ARBA00005991"/>
    </source>
</evidence>
<dbReference type="PANTHER" id="PTHR13112">
    <property type="entry name" value="UPF3 REGULATOR OF NONSENSE TRANSCRIPTS-LIKE PROTEIN"/>
    <property type="match status" value="1"/>
</dbReference>
<gene>
    <name evidence="7" type="ORF">MGAL_10B019787</name>
</gene>
<evidence type="ECO:0000259" key="6">
    <source>
        <dbReference type="Pfam" id="PF03467"/>
    </source>
</evidence>
<sequence length="1073" mass="125075">MLKFQLLGYYSDNELFALKKNVCEDTKLRGKVGSLSLQFNLTKDSLQNNIKTVRHDLKEIRRSTGRSQDGIPVIRSASHVSSISESFPTPSVPQIILDQIIHSDYGRNLNFSSSVTENKKRSSKKVRAITGTVRSYNELESVLRAARRRKIKSQGGITKQLLSIDQLPIDVNQVDCSSGLTSSFIEDDVFDDSNKIVSGSSPVLQCVEHLENAETHTHNQNHKLSTRSNKEQEQGSKECSNETEEKPKETANNLSVFHSPWKVHNRSGKTIDPLEIPHIKDCYRPMCRPNCSTCLSRKKKTPCFLVPGINISHDHFNIVENVEDSNEGRTKRKTSKNRNKIYENAETVESTIDNGDIVAQCTKTENYLPDLNISNEKESRDIASFVAECLEIRKNTTRKVISKARITELSRPKDGGRKDVRFTKTFIKKELEKMKKSDPISQLTSEERRRLHRVQGQIALFLAVLNQRRACQVKPMNEVLDSFPIREDFHHQHEPVALPTIEMPGNRRTRRKVLIRRLPPSLTPETLLEQLSPLPSHEFYFVRADMSLGQNAFTRAYINFQSYEDVYNFRDQFDGYVFVDGKGNEYSAIVELAPYQKVPRRKPKKVDVKMGSIEQDPDYVKFLEYLQNEEAEETQTIEAYLEELELKEKDMKAKKSMKVSTPLIDYIRKKREEKKLIIQKQRDERKKKELERRKIREDDRRRRREKEQERFTREKERDRERYKDKERQREKDRERESERKEKSQDEQPKQVLKKPEKDDDKKLDKDSTKEKVKDGTKDVKPKEDKFSESSKKERENLRFSKENREKERREKEKREKSNKIAAALLDQKPKSSKEEKSEDKSKLDEKKGTESSKGKEPKQEDKGRSGKWDDAPERKDSRGSKDDKYDKYDRPRSSKDSRSSQGRPRSGRDWDRDREWDYRDRGYREERPRSYAGPSRDERRRQETSTEKRPSSSRKEFSSSSEKETSKGDTKSSEKSLDKKASDVKEKAVKKDSSKNDAEKEKKSDQLKEKDSSNGENKLKSSDSFDDDKKKKRKERPERAIYDPRKAAERRMVGTKPSDSGKNDKSSDDKSSE</sequence>
<evidence type="ECO:0000256" key="3">
    <source>
        <dbReference type="ARBA" id="ARBA00023161"/>
    </source>
</evidence>
<feature type="compositionally biased region" description="Basic and acidic residues" evidence="5">
    <location>
        <begin position="827"/>
        <end position="898"/>
    </location>
</feature>
<feature type="domain" description="UPF3" evidence="6">
    <location>
        <begin position="510"/>
        <end position="671"/>
    </location>
</feature>
<keyword evidence="3" id="KW-0866">Nonsense-mediated mRNA decay</keyword>
<organism evidence="7 8">
    <name type="scientific">Mytilus galloprovincialis</name>
    <name type="common">Mediterranean mussel</name>
    <dbReference type="NCBI Taxonomy" id="29158"/>
    <lineage>
        <taxon>Eukaryota</taxon>
        <taxon>Metazoa</taxon>
        <taxon>Spiralia</taxon>
        <taxon>Lophotrochozoa</taxon>
        <taxon>Mollusca</taxon>
        <taxon>Bivalvia</taxon>
        <taxon>Autobranchia</taxon>
        <taxon>Pteriomorphia</taxon>
        <taxon>Mytilida</taxon>
        <taxon>Mytiloidea</taxon>
        <taxon>Mytilidae</taxon>
        <taxon>Mytilinae</taxon>
        <taxon>Mytilus</taxon>
    </lineage>
</organism>
<dbReference type="InterPro" id="IPR005120">
    <property type="entry name" value="UPF3_dom"/>
</dbReference>
<protein>
    <submittedName>
        <fullName evidence="7">Regulator of nonsense transcripts 3</fullName>
    </submittedName>
</protein>
<dbReference type="PANTHER" id="PTHR13112:SF0">
    <property type="entry name" value="FI21285P1"/>
    <property type="match status" value="1"/>
</dbReference>
<dbReference type="GO" id="GO:0045727">
    <property type="term" value="P:positive regulation of translation"/>
    <property type="evidence" value="ECO:0007669"/>
    <property type="project" value="TreeGrafter"/>
</dbReference>
<evidence type="ECO:0000313" key="8">
    <source>
        <dbReference type="Proteomes" id="UP000596742"/>
    </source>
</evidence>
<feature type="region of interest" description="Disordered" evidence="5">
    <location>
        <begin position="215"/>
        <end position="251"/>
    </location>
</feature>
<dbReference type="GO" id="GO:0005730">
    <property type="term" value="C:nucleolus"/>
    <property type="evidence" value="ECO:0007669"/>
    <property type="project" value="TreeGrafter"/>
</dbReference>
<reference evidence="7" key="1">
    <citation type="submission" date="2018-11" db="EMBL/GenBank/DDBJ databases">
        <authorList>
            <person name="Alioto T."/>
            <person name="Alioto T."/>
        </authorList>
    </citation>
    <scope>NUCLEOTIDE SEQUENCE</scope>
</reference>
<feature type="region of interest" description="Disordered" evidence="5">
    <location>
        <begin position="697"/>
        <end position="1073"/>
    </location>
</feature>
<dbReference type="InterPro" id="IPR039722">
    <property type="entry name" value="Upf3"/>
</dbReference>
<evidence type="ECO:0000256" key="4">
    <source>
        <dbReference type="ARBA" id="ARBA00023242"/>
    </source>
</evidence>
<dbReference type="Proteomes" id="UP000596742">
    <property type="component" value="Unassembled WGS sequence"/>
</dbReference>
<dbReference type="GO" id="GO:0003729">
    <property type="term" value="F:mRNA binding"/>
    <property type="evidence" value="ECO:0007669"/>
    <property type="project" value="TreeGrafter"/>
</dbReference>
<dbReference type="OrthoDB" id="6129791at2759"/>
<feature type="compositionally biased region" description="Basic and acidic residues" evidence="5">
    <location>
        <begin position="228"/>
        <end position="249"/>
    </location>
</feature>
<keyword evidence="8" id="KW-1185">Reference proteome</keyword>
<name>A0A8B6BKY6_MYTGA</name>
<dbReference type="SUPFAM" id="SSF54928">
    <property type="entry name" value="RNA-binding domain, RBD"/>
    <property type="match status" value="1"/>
</dbReference>
<dbReference type="Gene3D" id="3.30.70.330">
    <property type="match status" value="1"/>
</dbReference>
<dbReference type="InterPro" id="IPR012677">
    <property type="entry name" value="Nucleotide-bd_a/b_plait_sf"/>
</dbReference>
<comment type="caution">
    <text evidence="7">The sequence shown here is derived from an EMBL/GenBank/DDBJ whole genome shotgun (WGS) entry which is preliminary data.</text>
</comment>
<comment type="subcellular location">
    <subcellularLocation>
        <location evidence="1">Nucleus</location>
    </subcellularLocation>
</comment>
<proteinExistence type="inferred from homology"/>
<evidence type="ECO:0000256" key="5">
    <source>
        <dbReference type="SAM" id="MobiDB-lite"/>
    </source>
</evidence>
<dbReference type="Pfam" id="PF03467">
    <property type="entry name" value="Smg4_UPF3"/>
    <property type="match status" value="1"/>
</dbReference>
<keyword evidence="4" id="KW-0539">Nucleus</keyword>
<dbReference type="GO" id="GO:0005737">
    <property type="term" value="C:cytoplasm"/>
    <property type="evidence" value="ECO:0007669"/>
    <property type="project" value="TreeGrafter"/>
</dbReference>
<feature type="compositionally biased region" description="Basic and acidic residues" evidence="5">
    <location>
        <begin position="1059"/>
        <end position="1073"/>
    </location>
</feature>